<dbReference type="SUPFAM" id="SSF50969">
    <property type="entry name" value="YVTN repeat-like/Quinoprotein amine dehydrogenase"/>
    <property type="match status" value="1"/>
</dbReference>
<protein>
    <recommendedName>
        <fullName evidence="2">Oligogalacturonate lyase domain-containing protein</fullName>
    </recommendedName>
</protein>
<accession>Q021R9</accession>
<dbReference type="AlphaFoldDB" id="Q021R9"/>
<dbReference type="Pfam" id="PF07676">
    <property type="entry name" value="PD40"/>
    <property type="match status" value="1"/>
</dbReference>
<sequence>MIRQVTDGECINHPTYFLQSSFFPGDREMFFTSYRTGDAQLFEVSLVTGDQRRLTWGSPIHPYSAALHPDGHTLVVTRGGELWAVDRLVENERMIFQFPGAQLGECSISADGEWLTAAFANLGARGLVVSRFDAKESRIIPFPRTVIHPQFHPLEPEWIEFSGDPAPRMHRVRRDGTGLECLYEHGNDEFIVHETFLGRSGELVFTIWPRAVCRMDWTTREIRTITEYNAWHIAPDRAGKRILCDTNHPDEGLQIIEVATGARRAVCLSESSNQGTQWRQSRYALAEDFAHARNALSWMENAVDSVYGPQHTHPHPSWSNDERTVTFASDRTGVTQVYVAKV</sequence>
<reference evidence="1" key="1">
    <citation type="submission" date="2006-10" db="EMBL/GenBank/DDBJ databases">
        <title>Complete sequence of Solibacter usitatus Ellin6076.</title>
        <authorList>
            <consortium name="US DOE Joint Genome Institute"/>
            <person name="Copeland A."/>
            <person name="Lucas S."/>
            <person name="Lapidus A."/>
            <person name="Barry K."/>
            <person name="Detter J.C."/>
            <person name="Glavina del Rio T."/>
            <person name="Hammon N."/>
            <person name="Israni S."/>
            <person name="Dalin E."/>
            <person name="Tice H."/>
            <person name="Pitluck S."/>
            <person name="Thompson L.S."/>
            <person name="Brettin T."/>
            <person name="Bruce D."/>
            <person name="Han C."/>
            <person name="Tapia R."/>
            <person name="Gilna P."/>
            <person name="Schmutz J."/>
            <person name="Larimer F."/>
            <person name="Land M."/>
            <person name="Hauser L."/>
            <person name="Kyrpides N."/>
            <person name="Mikhailova N."/>
            <person name="Janssen P.H."/>
            <person name="Kuske C.R."/>
            <person name="Richardson P."/>
        </authorList>
    </citation>
    <scope>NUCLEOTIDE SEQUENCE</scope>
    <source>
        <strain evidence="1">Ellin6076</strain>
    </source>
</reference>
<name>Q021R9_SOLUE</name>
<proteinExistence type="predicted"/>
<dbReference type="InterPro" id="IPR011044">
    <property type="entry name" value="Quino_amine_DH_bsu"/>
</dbReference>
<dbReference type="STRING" id="234267.Acid_3333"/>
<dbReference type="eggNOG" id="COG0823">
    <property type="taxonomic scope" value="Bacteria"/>
</dbReference>
<evidence type="ECO:0000313" key="1">
    <source>
        <dbReference type="EMBL" id="ABJ84306.1"/>
    </source>
</evidence>
<dbReference type="Gene3D" id="2.130.10.10">
    <property type="entry name" value="YVTN repeat-like/Quinoprotein amine dehydrogenase"/>
    <property type="match status" value="1"/>
</dbReference>
<dbReference type="InterPro" id="IPR011659">
    <property type="entry name" value="WD40"/>
</dbReference>
<dbReference type="InParanoid" id="Q021R9"/>
<gene>
    <name evidence="1" type="ordered locus">Acid_3333</name>
</gene>
<dbReference type="InterPro" id="IPR015943">
    <property type="entry name" value="WD40/YVTN_repeat-like_dom_sf"/>
</dbReference>
<dbReference type="HOGENOM" id="CLU_773467_0_0_0"/>
<dbReference type="OrthoDB" id="8432779at2"/>
<organism evidence="1">
    <name type="scientific">Solibacter usitatus (strain Ellin6076)</name>
    <dbReference type="NCBI Taxonomy" id="234267"/>
    <lineage>
        <taxon>Bacteria</taxon>
        <taxon>Pseudomonadati</taxon>
        <taxon>Acidobacteriota</taxon>
        <taxon>Terriglobia</taxon>
        <taxon>Bryobacterales</taxon>
        <taxon>Solibacteraceae</taxon>
        <taxon>Candidatus Solibacter</taxon>
    </lineage>
</organism>
<evidence type="ECO:0008006" key="2">
    <source>
        <dbReference type="Google" id="ProtNLM"/>
    </source>
</evidence>
<dbReference type="KEGG" id="sus:Acid_3333"/>
<dbReference type="EMBL" id="CP000473">
    <property type="protein sequence ID" value="ABJ84306.1"/>
    <property type="molecule type" value="Genomic_DNA"/>
</dbReference>